<gene>
    <name evidence="1" type="ORF">AURDEDRAFT_177061</name>
</gene>
<evidence type="ECO:0000313" key="2">
    <source>
        <dbReference type="Proteomes" id="UP000006514"/>
    </source>
</evidence>
<sequence>MAHIFRYTRPQTMGEDNFNACAEWAHKMDQAVWEEGDLPMSAPPFLYDAFRSTNPSAIDPGFALNLQHTRRFTLYQQEAGRVPSQAGSEMVSLKAVEVMLNMTRTMLSDSQHQAGQQLNTATQAIQEATKIAPLPPPAPVPPRPGYECCVQHRCPNAPPPRRPRNSIRCGHTHVHVPHMHVLHVHLDCRHHSPHNNPPPYRRHRHARRDPTPELKYPRIPTPHPPEGFLFQGVGAEPQVEDQIMHDETPFDLGIAGPAGAVPADLGFASPAGPVPANLNVAGPAGPALVDFAQLRSPVAGTPARTDISVAGTETPCPRSPITEAAPEEFLGVGGPDVPPGLGLEDGFAAPANTEYAGSVTEGFENLGLGAANQMLDEFINPEAVAAI</sequence>
<dbReference type="AlphaFoldDB" id="J0D540"/>
<dbReference type="InParanoid" id="J0D540"/>
<accession>J0D540</accession>
<evidence type="ECO:0000313" key="1">
    <source>
        <dbReference type="EMBL" id="EJD33874.1"/>
    </source>
</evidence>
<dbReference type="EMBL" id="JH688061">
    <property type="protein sequence ID" value="EJD33874.1"/>
    <property type="molecule type" value="Genomic_DNA"/>
</dbReference>
<reference evidence="2" key="1">
    <citation type="journal article" date="2012" name="Science">
        <title>The Paleozoic origin of enzymatic lignin decomposition reconstructed from 31 fungal genomes.</title>
        <authorList>
            <person name="Floudas D."/>
            <person name="Binder M."/>
            <person name="Riley R."/>
            <person name="Barry K."/>
            <person name="Blanchette R.A."/>
            <person name="Henrissat B."/>
            <person name="Martinez A.T."/>
            <person name="Otillar R."/>
            <person name="Spatafora J.W."/>
            <person name="Yadav J.S."/>
            <person name="Aerts A."/>
            <person name="Benoit I."/>
            <person name="Boyd A."/>
            <person name="Carlson A."/>
            <person name="Copeland A."/>
            <person name="Coutinho P.M."/>
            <person name="de Vries R.P."/>
            <person name="Ferreira P."/>
            <person name="Findley K."/>
            <person name="Foster B."/>
            <person name="Gaskell J."/>
            <person name="Glotzer D."/>
            <person name="Gorecki P."/>
            <person name="Heitman J."/>
            <person name="Hesse C."/>
            <person name="Hori C."/>
            <person name="Igarashi K."/>
            <person name="Jurgens J.A."/>
            <person name="Kallen N."/>
            <person name="Kersten P."/>
            <person name="Kohler A."/>
            <person name="Kuees U."/>
            <person name="Kumar T.K.A."/>
            <person name="Kuo A."/>
            <person name="LaButti K."/>
            <person name="Larrondo L.F."/>
            <person name="Lindquist E."/>
            <person name="Ling A."/>
            <person name="Lombard V."/>
            <person name="Lucas S."/>
            <person name="Lundell T."/>
            <person name="Martin R."/>
            <person name="McLaughlin D.J."/>
            <person name="Morgenstern I."/>
            <person name="Morin E."/>
            <person name="Murat C."/>
            <person name="Nagy L.G."/>
            <person name="Nolan M."/>
            <person name="Ohm R.A."/>
            <person name="Patyshakuliyeva A."/>
            <person name="Rokas A."/>
            <person name="Ruiz-Duenas F.J."/>
            <person name="Sabat G."/>
            <person name="Salamov A."/>
            <person name="Samejima M."/>
            <person name="Schmutz J."/>
            <person name="Slot J.C."/>
            <person name="St John F."/>
            <person name="Stenlid J."/>
            <person name="Sun H."/>
            <person name="Sun S."/>
            <person name="Syed K."/>
            <person name="Tsang A."/>
            <person name="Wiebenga A."/>
            <person name="Young D."/>
            <person name="Pisabarro A."/>
            <person name="Eastwood D.C."/>
            <person name="Martin F."/>
            <person name="Cullen D."/>
            <person name="Grigoriev I.V."/>
            <person name="Hibbett D.S."/>
        </authorList>
    </citation>
    <scope>NUCLEOTIDE SEQUENCE [LARGE SCALE GENOMIC DNA]</scope>
    <source>
        <strain evidence="2">TFB10046</strain>
    </source>
</reference>
<name>J0D540_AURST</name>
<organism evidence="1 2">
    <name type="scientific">Auricularia subglabra (strain TFB-10046 / SS5)</name>
    <name type="common">White-rot fungus</name>
    <name type="synonym">Auricularia delicata (strain TFB10046)</name>
    <dbReference type="NCBI Taxonomy" id="717982"/>
    <lineage>
        <taxon>Eukaryota</taxon>
        <taxon>Fungi</taxon>
        <taxon>Dikarya</taxon>
        <taxon>Basidiomycota</taxon>
        <taxon>Agaricomycotina</taxon>
        <taxon>Agaricomycetes</taxon>
        <taxon>Auriculariales</taxon>
        <taxon>Auriculariaceae</taxon>
        <taxon>Auricularia</taxon>
    </lineage>
</organism>
<protein>
    <submittedName>
        <fullName evidence="1">Uncharacterized protein</fullName>
    </submittedName>
</protein>
<dbReference type="KEGG" id="adl:AURDEDRAFT_177061"/>
<dbReference type="Proteomes" id="UP000006514">
    <property type="component" value="Unassembled WGS sequence"/>
</dbReference>
<proteinExistence type="predicted"/>
<keyword evidence="2" id="KW-1185">Reference proteome</keyword>